<accession>A0A9P8IHL5</accession>
<comment type="caution">
    <text evidence="7">The sequence shown here is derived from an EMBL/GenBank/DDBJ whole genome shotgun (WGS) entry which is preliminary data.</text>
</comment>
<protein>
    <recommendedName>
        <fullName evidence="6">Major facilitator superfamily (MFS) profile domain-containing protein</fullName>
    </recommendedName>
</protein>
<organism evidence="7 8">
    <name type="scientific">Trichoglossum hirsutum</name>
    <dbReference type="NCBI Taxonomy" id="265104"/>
    <lineage>
        <taxon>Eukaryota</taxon>
        <taxon>Fungi</taxon>
        <taxon>Dikarya</taxon>
        <taxon>Ascomycota</taxon>
        <taxon>Pezizomycotina</taxon>
        <taxon>Geoglossomycetes</taxon>
        <taxon>Geoglossales</taxon>
        <taxon>Geoglossaceae</taxon>
        <taxon>Trichoglossum</taxon>
    </lineage>
</organism>
<proteinExistence type="predicted"/>
<sequence>VAFFGWTWDSFDFFTVSLTIKDLAAEFHKSNTDITWGITLVLMLRSVGSVIFGIASDRYGRKWPFIVNNILFIILELATGFCQDYKQFLAIRALFGIAVGGLYGNAAATALEDCPEEARGIMSGILQQGYSFGYLLSTAFARGLVDTTSHGWRPLFWFGACPPVLIILFRLCLPETEAFRERKKARKSSGSVASVFISEGKVALKRHWLLLIYMVLLMTGFNFMVGGVG</sequence>
<dbReference type="SUPFAM" id="SSF103473">
    <property type="entry name" value="MFS general substrate transporter"/>
    <property type="match status" value="1"/>
</dbReference>
<feature type="transmembrane region" description="Helical" evidence="5">
    <location>
        <begin position="34"/>
        <end position="56"/>
    </location>
</feature>
<dbReference type="EMBL" id="JAGHQM010002050">
    <property type="protein sequence ID" value="KAH0551406.1"/>
    <property type="molecule type" value="Genomic_DNA"/>
</dbReference>
<evidence type="ECO:0000259" key="6">
    <source>
        <dbReference type="PROSITE" id="PS50850"/>
    </source>
</evidence>
<dbReference type="GO" id="GO:0005886">
    <property type="term" value="C:plasma membrane"/>
    <property type="evidence" value="ECO:0007669"/>
    <property type="project" value="TreeGrafter"/>
</dbReference>
<dbReference type="GO" id="GO:0035879">
    <property type="term" value="P:plasma membrane lactate transport"/>
    <property type="evidence" value="ECO:0007669"/>
    <property type="project" value="TreeGrafter"/>
</dbReference>
<keyword evidence="4 5" id="KW-0472">Membrane</keyword>
<evidence type="ECO:0000313" key="7">
    <source>
        <dbReference type="EMBL" id="KAH0551406.1"/>
    </source>
</evidence>
<feature type="transmembrane region" description="Helical" evidence="5">
    <location>
        <begin position="87"/>
        <end position="108"/>
    </location>
</feature>
<feature type="non-terminal residue" evidence="7">
    <location>
        <position position="1"/>
    </location>
</feature>
<feature type="transmembrane region" description="Helical" evidence="5">
    <location>
        <begin position="155"/>
        <end position="173"/>
    </location>
</feature>
<dbReference type="InterPro" id="IPR020846">
    <property type="entry name" value="MFS_dom"/>
</dbReference>
<feature type="transmembrane region" description="Helical" evidence="5">
    <location>
        <begin position="208"/>
        <end position="228"/>
    </location>
</feature>
<dbReference type="PANTHER" id="PTHR23508">
    <property type="entry name" value="CARBOXYLIC ACID TRANSPORTER PROTEIN HOMOLOG"/>
    <property type="match status" value="1"/>
</dbReference>
<keyword evidence="3 5" id="KW-1133">Transmembrane helix</keyword>
<keyword evidence="2 5" id="KW-0812">Transmembrane</keyword>
<dbReference type="AlphaFoldDB" id="A0A9P8IHL5"/>
<comment type="subcellular location">
    <subcellularLocation>
        <location evidence="1">Membrane</location>
        <topology evidence="1">Multi-pass membrane protein</topology>
    </subcellularLocation>
</comment>
<dbReference type="Pfam" id="PF00083">
    <property type="entry name" value="Sugar_tr"/>
    <property type="match status" value="1"/>
</dbReference>
<evidence type="ECO:0000256" key="3">
    <source>
        <dbReference type="ARBA" id="ARBA00022989"/>
    </source>
</evidence>
<evidence type="ECO:0000256" key="1">
    <source>
        <dbReference type="ARBA" id="ARBA00004141"/>
    </source>
</evidence>
<feature type="transmembrane region" description="Helical" evidence="5">
    <location>
        <begin position="63"/>
        <end position="81"/>
    </location>
</feature>
<dbReference type="Proteomes" id="UP000750711">
    <property type="component" value="Unassembled WGS sequence"/>
</dbReference>
<dbReference type="FunFam" id="1.20.1250.20:FF:000190">
    <property type="entry name" value="Sugar transporter family protein"/>
    <property type="match status" value="1"/>
</dbReference>
<evidence type="ECO:0000256" key="4">
    <source>
        <dbReference type="ARBA" id="ARBA00023136"/>
    </source>
</evidence>
<feature type="transmembrane region" description="Helical" evidence="5">
    <location>
        <begin position="120"/>
        <end position="143"/>
    </location>
</feature>
<dbReference type="InterPro" id="IPR036259">
    <property type="entry name" value="MFS_trans_sf"/>
</dbReference>
<evidence type="ECO:0000313" key="8">
    <source>
        <dbReference type="Proteomes" id="UP000750711"/>
    </source>
</evidence>
<feature type="domain" description="Major facilitator superfamily (MFS) profile" evidence="6">
    <location>
        <begin position="1"/>
        <end position="229"/>
    </location>
</feature>
<evidence type="ECO:0000256" key="5">
    <source>
        <dbReference type="SAM" id="Phobius"/>
    </source>
</evidence>
<keyword evidence="8" id="KW-1185">Reference proteome</keyword>
<dbReference type="PROSITE" id="PS50850">
    <property type="entry name" value="MFS"/>
    <property type="match status" value="1"/>
</dbReference>
<evidence type="ECO:0000256" key="2">
    <source>
        <dbReference type="ARBA" id="ARBA00022692"/>
    </source>
</evidence>
<dbReference type="InterPro" id="IPR005828">
    <property type="entry name" value="MFS_sugar_transport-like"/>
</dbReference>
<dbReference type="Gene3D" id="1.20.1250.20">
    <property type="entry name" value="MFS general substrate transporter like domains"/>
    <property type="match status" value="1"/>
</dbReference>
<dbReference type="GO" id="GO:0015355">
    <property type="term" value="F:secondary active monocarboxylate transmembrane transporter activity"/>
    <property type="evidence" value="ECO:0007669"/>
    <property type="project" value="TreeGrafter"/>
</dbReference>
<dbReference type="PANTHER" id="PTHR23508:SF10">
    <property type="entry name" value="CARBOXYLIC ACID TRANSPORTER PROTEIN HOMOLOG"/>
    <property type="match status" value="1"/>
</dbReference>
<reference evidence="7" key="1">
    <citation type="submission" date="2021-03" db="EMBL/GenBank/DDBJ databases">
        <title>Comparative genomics and phylogenomic investigation of the class Geoglossomycetes provide insights into ecological specialization and systematics.</title>
        <authorList>
            <person name="Melie T."/>
            <person name="Pirro S."/>
            <person name="Miller A.N."/>
            <person name="Quandt A."/>
        </authorList>
    </citation>
    <scope>NUCLEOTIDE SEQUENCE</scope>
    <source>
        <strain evidence="7">CAQ_001_2017</strain>
    </source>
</reference>
<gene>
    <name evidence="7" type="ORF">GP486_007380</name>
</gene>
<name>A0A9P8IHL5_9PEZI</name>